<keyword evidence="2" id="KW-1185">Reference proteome</keyword>
<protein>
    <submittedName>
        <fullName evidence="3">DUF3794 domain-containing protein</fullName>
    </submittedName>
</protein>
<dbReference type="Proteomes" id="UP000050640">
    <property type="component" value="Unplaced"/>
</dbReference>
<dbReference type="WBParaSite" id="EEL_0000493001-mRNA-1">
    <property type="protein sequence ID" value="EEL_0000493001-mRNA-1"/>
    <property type="gene ID" value="EEL_0000493001"/>
</dbReference>
<organism evidence="2 3">
    <name type="scientific">Elaeophora elaphi</name>
    <dbReference type="NCBI Taxonomy" id="1147741"/>
    <lineage>
        <taxon>Eukaryota</taxon>
        <taxon>Metazoa</taxon>
        <taxon>Ecdysozoa</taxon>
        <taxon>Nematoda</taxon>
        <taxon>Chromadorea</taxon>
        <taxon>Rhabditida</taxon>
        <taxon>Spirurina</taxon>
        <taxon>Spiruromorpha</taxon>
        <taxon>Filarioidea</taxon>
        <taxon>Onchocercidae</taxon>
        <taxon>Elaeophora</taxon>
    </lineage>
</organism>
<dbReference type="PANTHER" id="PTHR16311:SF3">
    <property type="entry name" value="THROMBOSPONDIN TYPE-1 DOMAIN-CONTAINING PROTEIN 1"/>
    <property type="match status" value="1"/>
</dbReference>
<keyword evidence="1" id="KW-0732">Signal</keyword>
<name>A0A0R3RST2_9BILA</name>
<dbReference type="GO" id="GO:0071944">
    <property type="term" value="C:cell periphery"/>
    <property type="evidence" value="ECO:0007669"/>
    <property type="project" value="TreeGrafter"/>
</dbReference>
<proteinExistence type="predicted"/>
<sequence>MLLAFPCLISILFASINRTVSADRIDLPNSINLSREFIFPREVLLFTAVSFHSPRANFLRIRHMNRSICSLNAMGNATFPCRCFPFPSDNYELLIDNTSILKFSVIVGKKFWKISENAIICQPLTVEFDSNIFCSGLNLSLHLQRVPPTINSDRNDELKFISEAEMPLEKKLTFPCYHLCLPGIYRIVVMNDGWIVQVIKAIKLQQTDEISISLPRPYIFPRCLDYLKIIWTNLSCPVQDLEFKIRVFAVPEGSNFEQSYYMEEYDIELSQGALELPCYQFDIIYAQFCFEIVSVQKLTARFNEWARRCVYTENC</sequence>
<accession>A0A0R3RST2</accession>
<evidence type="ECO:0000256" key="1">
    <source>
        <dbReference type="SAM" id="SignalP"/>
    </source>
</evidence>
<dbReference type="AlphaFoldDB" id="A0A0R3RST2"/>
<evidence type="ECO:0000313" key="2">
    <source>
        <dbReference type="Proteomes" id="UP000050640"/>
    </source>
</evidence>
<feature type="signal peptide" evidence="1">
    <location>
        <begin position="1"/>
        <end position="22"/>
    </location>
</feature>
<reference evidence="3" key="1">
    <citation type="submission" date="2017-02" db="UniProtKB">
        <authorList>
            <consortium name="WormBaseParasite"/>
        </authorList>
    </citation>
    <scope>IDENTIFICATION</scope>
</reference>
<dbReference type="PANTHER" id="PTHR16311">
    <property type="entry name" value="THROMBOSPONDIN TYPE I DOMAIN-CONTAINING 1"/>
    <property type="match status" value="1"/>
</dbReference>
<evidence type="ECO:0000313" key="3">
    <source>
        <dbReference type="WBParaSite" id="EEL_0000493001-mRNA-1"/>
    </source>
</evidence>
<dbReference type="InterPro" id="IPR038877">
    <property type="entry name" value="THSD1"/>
</dbReference>
<feature type="chain" id="PRO_5006447760" evidence="1">
    <location>
        <begin position="23"/>
        <end position="315"/>
    </location>
</feature>